<protein>
    <submittedName>
        <fullName evidence="2">Uncharacterized protein</fullName>
    </submittedName>
</protein>
<dbReference type="EMBL" id="MT142219">
    <property type="protein sequence ID" value="QJA76347.1"/>
    <property type="molecule type" value="Genomic_DNA"/>
</dbReference>
<evidence type="ECO:0000313" key="1">
    <source>
        <dbReference type="EMBL" id="QJA76347.1"/>
    </source>
</evidence>
<gene>
    <name evidence="1" type="ORF">MM415A01530_0008</name>
    <name evidence="2" type="ORF">MM415B02960_0004</name>
</gene>
<dbReference type="AlphaFoldDB" id="A0A6M3KZD5"/>
<dbReference type="EMBL" id="MT142715">
    <property type="protein sequence ID" value="QJA87546.1"/>
    <property type="molecule type" value="Genomic_DNA"/>
</dbReference>
<proteinExistence type="predicted"/>
<accession>A0A6M3KZD5</accession>
<reference evidence="2" key="1">
    <citation type="submission" date="2020-03" db="EMBL/GenBank/DDBJ databases">
        <title>The deep terrestrial virosphere.</title>
        <authorList>
            <person name="Holmfeldt K."/>
            <person name="Nilsson E."/>
            <person name="Simone D."/>
            <person name="Lopez-Fernandez M."/>
            <person name="Wu X."/>
            <person name="de Brujin I."/>
            <person name="Lundin D."/>
            <person name="Andersson A."/>
            <person name="Bertilsson S."/>
            <person name="Dopson M."/>
        </authorList>
    </citation>
    <scope>NUCLEOTIDE SEQUENCE</scope>
    <source>
        <strain evidence="1">MM415A01530</strain>
        <strain evidence="2">MM415B02960</strain>
    </source>
</reference>
<name>A0A6M3KZD5_9ZZZZ</name>
<sequence>MNQRTRFPFKGKQVVQRGTVPTGQFKPAGTQIAFTDEQVRDFIDIVCAECGGMIFIGAQRVKKISAILSPDGQERYVKLPTVVCLKCQTVLPEKP</sequence>
<evidence type="ECO:0000313" key="2">
    <source>
        <dbReference type="EMBL" id="QJA87546.1"/>
    </source>
</evidence>
<organism evidence="2">
    <name type="scientific">viral metagenome</name>
    <dbReference type="NCBI Taxonomy" id="1070528"/>
    <lineage>
        <taxon>unclassified sequences</taxon>
        <taxon>metagenomes</taxon>
        <taxon>organismal metagenomes</taxon>
    </lineage>
</organism>